<dbReference type="GO" id="GO:0008009">
    <property type="term" value="F:chemokine activity"/>
    <property type="evidence" value="ECO:0007669"/>
    <property type="project" value="InterPro"/>
</dbReference>
<dbReference type="InterPro" id="IPR039809">
    <property type="entry name" value="Chemokine_b/g/d"/>
</dbReference>
<comment type="subcellular location">
    <subcellularLocation>
        <location evidence="1 9">Secreted</location>
    </subcellularLocation>
</comment>
<dbReference type="EMBL" id="AFYH01004613">
    <property type="status" value="NOT_ANNOTATED_CDS"/>
    <property type="molecule type" value="Genomic_DNA"/>
</dbReference>
<comment type="similarity">
    <text evidence="2 9">Belongs to the intercrine beta (chemokine CC) family.</text>
</comment>
<evidence type="ECO:0000256" key="8">
    <source>
        <dbReference type="ARBA" id="ARBA00023198"/>
    </source>
</evidence>
<sequence length="88" mass="10096">MKVTLIATMVLILAANFFEKVTATEIVTVPSTCCFSYQTQQIPMRAIRDFFYTSSTCSKPGLVFITRKGRQACVNPEDRWVKDYLKYL</sequence>
<evidence type="ECO:0000313" key="11">
    <source>
        <dbReference type="Ensembl" id="ENSLACP00000022873.1"/>
    </source>
</evidence>
<feature type="domain" description="Chemokine interleukin-8-like" evidence="10">
    <location>
        <begin position="30"/>
        <end position="88"/>
    </location>
</feature>
<keyword evidence="8" id="KW-0395">Inflammatory response</keyword>
<proteinExistence type="inferred from homology"/>
<dbReference type="InterPro" id="IPR000827">
    <property type="entry name" value="Chemokine_CC_CS"/>
</dbReference>
<dbReference type="FunFam" id="2.40.50.40:FF:000002">
    <property type="entry name" value="C-C motif chemokine"/>
    <property type="match status" value="1"/>
</dbReference>
<dbReference type="Gene3D" id="2.40.50.40">
    <property type="match status" value="1"/>
</dbReference>
<reference evidence="11" key="2">
    <citation type="submission" date="2025-08" db="UniProtKB">
        <authorList>
            <consortium name="Ensembl"/>
        </authorList>
    </citation>
    <scope>IDENTIFICATION</scope>
</reference>
<dbReference type="GO" id="GO:0030335">
    <property type="term" value="P:positive regulation of cell migration"/>
    <property type="evidence" value="ECO:0007669"/>
    <property type="project" value="TreeGrafter"/>
</dbReference>
<evidence type="ECO:0000256" key="9">
    <source>
        <dbReference type="RuleBase" id="RU361150"/>
    </source>
</evidence>
<evidence type="ECO:0000259" key="10">
    <source>
        <dbReference type="SMART" id="SM00199"/>
    </source>
</evidence>
<dbReference type="FunCoup" id="M3XJG7">
    <property type="interactions" value="742"/>
</dbReference>
<feature type="chain" id="PRO_5005140421" description="C-C motif chemokine" evidence="9">
    <location>
        <begin position="24"/>
        <end position="88"/>
    </location>
</feature>
<dbReference type="GeneID" id="102360069"/>
<dbReference type="PROSITE" id="PS00472">
    <property type="entry name" value="SMALL_CYTOKINES_CC"/>
    <property type="match status" value="1"/>
</dbReference>
<feature type="signal peptide" evidence="9">
    <location>
        <begin position="1"/>
        <end position="23"/>
    </location>
</feature>
<dbReference type="AlphaFoldDB" id="M3XJG7"/>
<protein>
    <recommendedName>
        <fullName evidence="9">C-C motif chemokine</fullName>
    </recommendedName>
</protein>
<keyword evidence="5 9" id="KW-0964">Secreted</keyword>
<dbReference type="GO" id="GO:0048245">
    <property type="term" value="P:eosinophil chemotaxis"/>
    <property type="evidence" value="ECO:0007669"/>
    <property type="project" value="TreeGrafter"/>
</dbReference>
<keyword evidence="3 9" id="KW-0145">Chemotaxis</keyword>
<dbReference type="GO" id="GO:0061844">
    <property type="term" value="P:antimicrobial humoral immune response mediated by antimicrobial peptide"/>
    <property type="evidence" value="ECO:0007669"/>
    <property type="project" value="TreeGrafter"/>
</dbReference>
<evidence type="ECO:0000256" key="7">
    <source>
        <dbReference type="ARBA" id="ARBA00023157"/>
    </source>
</evidence>
<evidence type="ECO:0000256" key="4">
    <source>
        <dbReference type="ARBA" id="ARBA00022514"/>
    </source>
</evidence>
<dbReference type="GO" id="GO:0006954">
    <property type="term" value="P:inflammatory response"/>
    <property type="evidence" value="ECO:0007669"/>
    <property type="project" value="UniProtKB-KW"/>
</dbReference>
<accession>M3XJG7</accession>
<keyword evidence="12" id="KW-1185">Reference proteome</keyword>
<dbReference type="Pfam" id="PF00048">
    <property type="entry name" value="IL8"/>
    <property type="match status" value="1"/>
</dbReference>
<dbReference type="KEGG" id="lcm:102360069"/>
<dbReference type="OMA" id="ECCFTYV"/>
<reference evidence="11" key="3">
    <citation type="submission" date="2025-09" db="UniProtKB">
        <authorList>
            <consortium name="Ensembl"/>
        </authorList>
    </citation>
    <scope>IDENTIFICATION</scope>
</reference>
<dbReference type="HOGENOM" id="CLU_141716_4_2_1"/>
<dbReference type="InterPro" id="IPR001811">
    <property type="entry name" value="Chemokine_IL8-like_dom"/>
</dbReference>
<keyword evidence="7" id="KW-1015">Disulfide bond</keyword>
<dbReference type="InParanoid" id="M3XJG7"/>
<dbReference type="SMART" id="SM00199">
    <property type="entry name" value="SCY"/>
    <property type="match status" value="1"/>
</dbReference>
<name>M3XJG7_LATCH</name>
<dbReference type="CDD" id="cd00272">
    <property type="entry name" value="Chemokine_CC"/>
    <property type="match status" value="1"/>
</dbReference>
<dbReference type="GO" id="GO:0005615">
    <property type="term" value="C:extracellular space"/>
    <property type="evidence" value="ECO:0007669"/>
    <property type="project" value="UniProtKB-KW"/>
</dbReference>
<evidence type="ECO:0000313" key="12">
    <source>
        <dbReference type="Proteomes" id="UP000008672"/>
    </source>
</evidence>
<dbReference type="RefSeq" id="XP_014342903.1">
    <property type="nucleotide sequence ID" value="XM_014487417.2"/>
</dbReference>
<gene>
    <name evidence="11" type="primary">LOC102360069</name>
</gene>
<dbReference type="Proteomes" id="UP000008672">
    <property type="component" value="Unassembled WGS sequence"/>
</dbReference>
<evidence type="ECO:0000256" key="2">
    <source>
        <dbReference type="ARBA" id="ARBA00010868"/>
    </source>
</evidence>
<dbReference type="PANTHER" id="PTHR12015:SF170">
    <property type="entry name" value="C-C MOTIF CHEMOKINE 5"/>
    <property type="match status" value="1"/>
</dbReference>
<dbReference type="GO" id="GO:0070098">
    <property type="term" value="P:chemokine-mediated signaling pathway"/>
    <property type="evidence" value="ECO:0007669"/>
    <property type="project" value="TreeGrafter"/>
</dbReference>
<dbReference type="STRING" id="7897.ENSLACP00000022873"/>
<dbReference type="GeneTree" id="ENSGT01100000263482"/>
<keyword evidence="4 9" id="KW-0202">Cytokine</keyword>
<organism evidence="11 12">
    <name type="scientific">Latimeria chalumnae</name>
    <name type="common">Coelacanth</name>
    <dbReference type="NCBI Taxonomy" id="7897"/>
    <lineage>
        <taxon>Eukaryota</taxon>
        <taxon>Metazoa</taxon>
        <taxon>Chordata</taxon>
        <taxon>Craniata</taxon>
        <taxon>Vertebrata</taxon>
        <taxon>Euteleostomi</taxon>
        <taxon>Coelacanthiformes</taxon>
        <taxon>Coelacanthidae</taxon>
        <taxon>Latimeria</taxon>
    </lineage>
</organism>
<evidence type="ECO:0000256" key="3">
    <source>
        <dbReference type="ARBA" id="ARBA00022500"/>
    </source>
</evidence>
<dbReference type="Ensembl" id="ENSLACT00000025505.1">
    <property type="protein sequence ID" value="ENSLACP00000022873.1"/>
    <property type="gene ID" value="ENSLACG00000022306.1"/>
</dbReference>
<dbReference type="PANTHER" id="PTHR12015">
    <property type="entry name" value="SMALL INDUCIBLE CYTOKINE A"/>
    <property type="match status" value="1"/>
</dbReference>
<evidence type="ECO:0000256" key="5">
    <source>
        <dbReference type="ARBA" id="ARBA00022525"/>
    </source>
</evidence>
<evidence type="ECO:0000256" key="1">
    <source>
        <dbReference type="ARBA" id="ARBA00004613"/>
    </source>
</evidence>
<keyword evidence="6 9" id="KW-0732">Signal</keyword>
<dbReference type="eggNOG" id="ENOG502SAF0">
    <property type="taxonomic scope" value="Eukaryota"/>
</dbReference>
<reference evidence="12" key="1">
    <citation type="submission" date="2011-08" db="EMBL/GenBank/DDBJ databases">
        <title>The draft genome of Latimeria chalumnae.</title>
        <authorList>
            <person name="Di Palma F."/>
            <person name="Alfoldi J."/>
            <person name="Johnson J."/>
            <person name="Berlin A."/>
            <person name="Gnerre S."/>
            <person name="Jaffe D."/>
            <person name="MacCallum I."/>
            <person name="Young S."/>
            <person name="Walker B.J."/>
            <person name="Lander E."/>
            <person name="Lindblad-Toh K."/>
        </authorList>
    </citation>
    <scope>NUCLEOTIDE SEQUENCE [LARGE SCALE GENOMIC DNA]</scope>
    <source>
        <strain evidence="12">Wild caught</strain>
    </source>
</reference>
<evidence type="ECO:0000256" key="6">
    <source>
        <dbReference type="ARBA" id="ARBA00022729"/>
    </source>
</evidence>
<dbReference type="InterPro" id="IPR036048">
    <property type="entry name" value="Interleukin_8-like_sf"/>
</dbReference>
<dbReference type="GO" id="GO:0048020">
    <property type="term" value="F:CCR chemokine receptor binding"/>
    <property type="evidence" value="ECO:0007669"/>
    <property type="project" value="TreeGrafter"/>
</dbReference>
<dbReference type="SUPFAM" id="SSF54117">
    <property type="entry name" value="Interleukin 8-like chemokines"/>
    <property type="match status" value="1"/>
</dbReference>
<dbReference type="OrthoDB" id="9447832at2759"/>